<organism evidence="1 2">
    <name type="scientific">Phaseolus angularis</name>
    <name type="common">Azuki bean</name>
    <name type="synonym">Vigna angularis</name>
    <dbReference type="NCBI Taxonomy" id="3914"/>
    <lineage>
        <taxon>Eukaryota</taxon>
        <taxon>Viridiplantae</taxon>
        <taxon>Streptophyta</taxon>
        <taxon>Embryophyta</taxon>
        <taxon>Tracheophyta</taxon>
        <taxon>Spermatophyta</taxon>
        <taxon>Magnoliopsida</taxon>
        <taxon>eudicotyledons</taxon>
        <taxon>Gunneridae</taxon>
        <taxon>Pentapetalae</taxon>
        <taxon>rosids</taxon>
        <taxon>fabids</taxon>
        <taxon>Fabales</taxon>
        <taxon>Fabaceae</taxon>
        <taxon>Papilionoideae</taxon>
        <taxon>50 kb inversion clade</taxon>
        <taxon>NPAAA clade</taxon>
        <taxon>indigoferoid/millettioid clade</taxon>
        <taxon>Phaseoleae</taxon>
        <taxon>Vigna</taxon>
    </lineage>
</organism>
<evidence type="ECO:0000313" key="2">
    <source>
        <dbReference type="Proteomes" id="UP000053144"/>
    </source>
</evidence>
<gene>
    <name evidence="1" type="ORF">LR48_Vigan08g038800</name>
</gene>
<protein>
    <submittedName>
        <fullName evidence="1">Uncharacterized protein</fullName>
    </submittedName>
</protein>
<dbReference type="EMBL" id="CM003378">
    <property type="protein sequence ID" value="KOM49561.1"/>
    <property type="molecule type" value="Genomic_DNA"/>
</dbReference>
<name>A0A0L9V3M5_PHAAN</name>
<dbReference type="Gramene" id="KOM49561">
    <property type="protein sequence ID" value="KOM49561"/>
    <property type="gene ID" value="LR48_Vigan08g038800"/>
</dbReference>
<dbReference type="AlphaFoldDB" id="A0A0L9V3M5"/>
<reference evidence="2" key="1">
    <citation type="journal article" date="2015" name="Proc. Natl. Acad. Sci. U.S.A.">
        <title>Genome sequencing of adzuki bean (Vigna angularis) provides insight into high starch and low fat accumulation and domestication.</title>
        <authorList>
            <person name="Yang K."/>
            <person name="Tian Z."/>
            <person name="Chen C."/>
            <person name="Luo L."/>
            <person name="Zhao B."/>
            <person name="Wang Z."/>
            <person name="Yu L."/>
            <person name="Li Y."/>
            <person name="Sun Y."/>
            <person name="Li W."/>
            <person name="Chen Y."/>
            <person name="Li Y."/>
            <person name="Zhang Y."/>
            <person name="Ai D."/>
            <person name="Zhao J."/>
            <person name="Shang C."/>
            <person name="Ma Y."/>
            <person name="Wu B."/>
            <person name="Wang M."/>
            <person name="Gao L."/>
            <person name="Sun D."/>
            <person name="Zhang P."/>
            <person name="Guo F."/>
            <person name="Wang W."/>
            <person name="Li Y."/>
            <person name="Wang J."/>
            <person name="Varshney R.K."/>
            <person name="Wang J."/>
            <person name="Ling H.Q."/>
            <person name="Wan P."/>
        </authorList>
    </citation>
    <scope>NUCLEOTIDE SEQUENCE</scope>
    <source>
        <strain evidence="2">cv. Jingnong 6</strain>
    </source>
</reference>
<accession>A0A0L9V3M5</accession>
<sequence>MKRKPALIITFQRTQKIACTVESTWQQESAPPQLCTWATAAFDAPLTDARLPLVEVSQQHRWSAGYQTVNVRPTVVGYTCPPESGRPAWAVRKNRRGGVRWRVRTCAGGEESKSEIFELILHSSLHASLCFISENSFSSLALCILSSFSLHSLLSLSLSLSLRNYCFISSNSGFRQRGRTHDIQGFQRGRSVGEAGLRGSEFGLGVRLNSGLTSVGDKDLSGERLCASVNVRSFPEGDERLEELLEEENLVDVEVKTKQ</sequence>
<evidence type="ECO:0000313" key="1">
    <source>
        <dbReference type="EMBL" id="KOM49561.1"/>
    </source>
</evidence>
<proteinExistence type="predicted"/>
<dbReference type="Proteomes" id="UP000053144">
    <property type="component" value="Chromosome 8"/>
</dbReference>